<name>A0A1F6G6H6_9PROT</name>
<dbReference type="PANTHER" id="PTHR11669">
    <property type="entry name" value="REPLICATION FACTOR C / DNA POLYMERASE III GAMMA-TAU SUBUNIT"/>
    <property type="match status" value="1"/>
</dbReference>
<dbReference type="InterPro" id="IPR027417">
    <property type="entry name" value="P-loop_NTPase"/>
</dbReference>
<protein>
    <submittedName>
        <fullName evidence="1">DNA polymerase III subunit delta</fullName>
    </submittedName>
</protein>
<dbReference type="InterPro" id="IPR004622">
    <property type="entry name" value="DNA_pol_HolB"/>
</dbReference>
<dbReference type="PANTHER" id="PTHR11669:SF8">
    <property type="entry name" value="DNA POLYMERASE III SUBUNIT DELTA"/>
    <property type="match status" value="1"/>
</dbReference>
<dbReference type="Pfam" id="PF13177">
    <property type="entry name" value="DNA_pol3_delta2"/>
    <property type="match status" value="1"/>
</dbReference>
<gene>
    <name evidence="1" type="ORF">A2527_11340</name>
</gene>
<dbReference type="GO" id="GO:0008408">
    <property type="term" value="F:3'-5' exonuclease activity"/>
    <property type="evidence" value="ECO:0007669"/>
    <property type="project" value="InterPro"/>
</dbReference>
<dbReference type="GO" id="GO:0006261">
    <property type="term" value="P:DNA-templated DNA replication"/>
    <property type="evidence" value="ECO:0007669"/>
    <property type="project" value="TreeGrafter"/>
</dbReference>
<organism evidence="1 2">
    <name type="scientific">Candidatus Lambdaproteobacteria bacterium RIFOXYD2_FULL_50_16</name>
    <dbReference type="NCBI Taxonomy" id="1817772"/>
    <lineage>
        <taxon>Bacteria</taxon>
        <taxon>Pseudomonadati</taxon>
        <taxon>Pseudomonadota</taxon>
        <taxon>Candidatus Lambdaproteobacteria</taxon>
    </lineage>
</organism>
<evidence type="ECO:0000313" key="1">
    <source>
        <dbReference type="EMBL" id="OGG93710.1"/>
    </source>
</evidence>
<proteinExistence type="predicted"/>
<dbReference type="GO" id="GO:0005524">
    <property type="term" value="F:ATP binding"/>
    <property type="evidence" value="ECO:0007669"/>
    <property type="project" value="InterPro"/>
</dbReference>
<accession>A0A1F6G6H6</accession>
<dbReference type="Gene3D" id="3.40.50.300">
    <property type="entry name" value="P-loop containing nucleotide triphosphate hydrolases"/>
    <property type="match status" value="1"/>
</dbReference>
<dbReference type="STRING" id="1817772.A2527_11340"/>
<dbReference type="SUPFAM" id="SSF52540">
    <property type="entry name" value="P-loop containing nucleoside triphosphate hydrolases"/>
    <property type="match status" value="1"/>
</dbReference>
<dbReference type="EMBL" id="MFNE01000046">
    <property type="protein sequence ID" value="OGG93710.1"/>
    <property type="molecule type" value="Genomic_DNA"/>
</dbReference>
<reference evidence="1 2" key="1">
    <citation type="journal article" date="2016" name="Nat. Commun.">
        <title>Thousands of microbial genomes shed light on interconnected biogeochemical processes in an aquifer system.</title>
        <authorList>
            <person name="Anantharaman K."/>
            <person name="Brown C.T."/>
            <person name="Hug L.A."/>
            <person name="Sharon I."/>
            <person name="Castelle C.J."/>
            <person name="Probst A.J."/>
            <person name="Thomas B.C."/>
            <person name="Singh A."/>
            <person name="Wilkins M.J."/>
            <person name="Karaoz U."/>
            <person name="Brodie E.L."/>
            <person name="Williams K.H."/>
            <person name="Hubbard S.S."/>
            <person name="Banfield J.F."/>
        </authorList>
    </citation>
    <scope>NUCLEOTIDE SEQUENCE [LARGE SCALE GENOMIC DNA]</scope>
</reference>
<evidence type="ECO:0000313" key="2">
    <source>
        <dbReference type="Proteomes" id="UP000178449"/>
    </source>
</evidence>
<dbReference type="NCBIfam" id="TIGR00678">
    <property type="entry name" value="holB"/>
    <property type="match status" value="1"/>
</dbReference>
<dbReference type="Proteomes" id="UP000178449">
    <property type="component" value="Unassembled WGS sequence"/>
</dbReference>
<dbReference type="InterPro" id="IPR001270">
    <property type="entry name" value="ClpA/B"/>
</dbReference>
<dbReference type="InterPro" id="IPR050238">
    <property type="entry name" value="DNA_Rep/Repair_Clamp_Loader"/>
</dbReference>
<sequence length="328" mass="36461">MKLAGVIGNGPIVKHLLATHQADHLPSAFLFLGPEGIGKSTLVRSFAEQINCESQSACGHCENCRLFRGGSHPDFIVVTPQGKNIRIAQIQGLISALSLRPMYAKKRVALVKSVERLNQESANAFLKILEEPPLDTLLVLTASDRGQLMDTLLSRCQELNFSPLSAPELQQVLDQHFPLEPLAKALVLRHSEGRVRKDLIEKAAQLVALEEHIESILFSQRPEALTDHFVWIESLVKQELERFFLEFLAGWFRDMLLHKQSVSAQPYSRASFSNLNPRGLAIPPEVLAHAFDLTIETEVAIKAQAGRQLALEGLLLKLNHLFRGALVL</sequence>
<dbReference type="PRINTS" id="PR00300">
    <property type="entry name" value="CLPPROTEASEA"/>
</dbReference>
<dbReference type="AlphaFoldDB" id="A0A1F6G6H6"/>
<dbReference type="GO" id="GO:0003887">
    <property type="term" value="F:DNA-directed DNA polymerase activity"/>
    <property type="evidence" value="ECO:0007669"/>
    <property type="project" value="InterPro"/>
</dbReference>
<comment type="caution">
    <text evidence="1">The sequence shown here is derived from an EMBL/GenBank/DDBJ whole genome shotgun (WGS) entry which is preliminary data.</text>
</comment>